<accession>A0A2R6NW64</accession>
<evidence type="ECO:0000313" key="2">
    <source>
        <dbReference type="EMBL" id="PSR78108.1"/>
    </source>
</evidence>
<evidence type="ECO:0000256" key="1">
    <source>
        <dbReference type="SAM" id="MobiDB-lite"/>
    </source>
</evidence>
<comment type="caution">
    <text evidence="2">The sequence shown here is derived from an EMBL/GenBank/DDBJ whole genome shotgun (WGS) entry which is preliminary data.</text>
</comment>
<feature type="region of interest" description="Disordered" evidence="1">
    <location>
        <begin position="1"/>
        <end position="36"/>
    </location>
</feature>
<sequence length="56" mass="6176">MAHFSNSGVAYPSHGYQSQSSPVNGQKSRRQPAPFQDVEESAIASVFFISAQHRPR</sequence>
<dbReference type="AlphaFoldDB" id="A0A2R6NW64"/>
<dbReference type="Proteomes" id="UP000186601">
    <property type="component" value="Unassembled WGS sequence"/>
</dbReference>
<organism evidence="2 3">
    <name type="scientific">Hermanssonia centrifuga</name>
    <dbReference type="NCBI Taxonomy" id="98765"/>
    <lineage>
        <taxon>Eukaryota</taxon>
        <taxon>Fungi</taxon>
        <taxon>Dikarya</taxon>
        <taxon>Basidiomycota</taxon>
        <taxon>Agaricomycotina</taxon>
        <taxon>Agaricomycetes</taxon>
        <taxon>Polyporales</taxon>
        <taxon>Meruliaceae</taxon>
        <taxon>Hermanssonia</taxon>
    </lineage>
</organism>
<proteinExistence type="predicted"/>
<evidence type="ECO:0000313" key="3">
    <source>
        <dbReference type="Proteomes" id="UP000186601"/>
    </source>
</evidence>
<dbReference type="EMBL" id="MLYV02000758">
    <property type="protein sequence ID" value="PSR78108.1"/>
    <property type="molecule type" value="Genomic_DNA"/>
</dbReference>
<keyword evidence="3" id="KW-1185">Reference proteome</keyword>
<gene>
    <name evidence="2" type="ORF">PHLCEN_2v7572</name>
</gene>
<protein>
    <submittedName>
        <fullName evidence="2">Uncharacterized protein</fullName>
    </submittedName>
</protein>
<name>A0A2R6NW64_9APHY</name>
<reference evidence="2 3" key="1">
    <citation type="submission" date="2018-02" db="EMBL/GenBank/DDBJ databases">
        <title>Genome sequence of the basidiomycete white-rot fungus Phlebia centrifuga.</title>
        <authorList>
            <person name="Granchi Z."/>
            <person name="Peng M."/>
            <person name="de Vries R.P."/>
            <person name="Hilden K."/>
            <person name="Makela M.R."/>
            <person name="Grigoriev I."/>
            <person name="Riley R."/>
        </authorList>
    </citation>
    <scope>NUCLEOTIDE SEQUENCE [LARGE SCALE GENOMIC DNA]</scope>
    <source>
        <strain evidence="2 3">FBCC195</strain>
    </source>
</reference>
<feature type="compositionally biased region" description="Polar residues" evidence="1">
    <location>
        <begin position="15"/>
        <end position="26"/>
    </location>
</feature>